<dbReference type="Gene3D" id="3.40.800.10">
    <property type="entry name" value="Ureohydrolase domain"/>
    <property type="match status" value="1"/>
</dbReference>
<dbReference type="CDD" id="cd11593">
    <property type="entry name" value="Agmatinase-like_2"/>
    <property type="match status" value="1"/>
</dbReference>
<dbReference type="EMBL" id="DSMG01000210">
    <property type="protein sequence ID" value="HDX33923.1"/>
    <property type="molecule type" value="Genomic_DNA"/>
</dbReference>
<dbReference type="NCBIfam" id="TIGR01230">
    <property type="entry name" value="agmatinase"/>
    <property type="match status" value="1"/>
</dbReference>
<proteinExistence type="inferred from homology"/>
<dbReference type="InterPro" id="IPR023696">
    <property type="entry name" value="Ureohydrolase_dom_sf"/>
</dbReference>
<keyword evidence="2 4" id="KW-0479">Metal-binding</keyword>
<dbReference type="SUPFAM" id="SSF52768">
    <property type="entry name" value="Arginase/deacetylase"/>
    <property type="match status" value="1"/>
</dbReference>
<feature type="binding site" evidence="4">
    <location>
        <position position="220"/>
    </location>
    <ligand>
        <name>Mn(2+)</name>
        <dbReference type="ChEBI" id="CHEBI:29035"/>
        <label>1</label>
    </ligand>
</feature>
<evidence type="ECO:0000256" key="5">
    <source>
        <dbReference type="RuleBase" id="RU003684"/>
    </source>
</evidence>
<comment type="similarity">
    <text evidence="1">Belongs to the arginase family. Agmatinase subfamily.</text>
</comment>
<comment type="caution">
    <text evidence="6">The sequence shown here is derived from an EMBL/GenBank/DDBJ whole genome shotgun (WGS) entry which is preliminary data.</text>
</comment>
<feature type="binding site" evidence="4">
    <location>
        <position position="110"/>
    </location>
    <ligand>
        <name>Mn(2+)</name>
        <dbReference type="ChEBI" id="CHEBI:29035"/>
        <label>1</label>
    </ligand>
</feature>
<keyword evidence="4" id="KW-0464">Manganese</keyword>
<dbReference type="PANTHER" id="PTHR11358">
    <property type="entry name" value="ARGINASE/AGMATINASE"/>
    <property type="match status" value="1"/>
</dbReference>
<dbReference type="InterPro" id="IPR005925">
    <property type="entry name" value="Agmatinase-rel"/>
</dbReference>
<feature type="binding site" evidence="4">
    <location>
        <position position="136"/>
    </location>
    <ligand>
        <name>Mn(2+)</name>
        <dbReference type="ChEBI" id="CHEBI:29035"/>
        <label>1</label>
    </ligand>
</feature>
<evidence type="ECO:0000313" key="6">
    <source>
        <dbReference type="EMBL" id="HDX33923.1"/>
    </source>
</evidence>
<dbReference type="GO" id="GO:0008783">
    <property type="term" value="F:agmatinase activity"/>
    <property type="evidence" value="ECO:0007669"/>
    <property type="project" value="UniProtKB-EC"/>
</dbReference>
<dbReference type="AlphaFoldDB" id="A0A7C1JDX9"/>
<accession>A0A7C1JDX9</accession>
<feature type="binding site" evidence="4">
    <location>
        <position position="138"/>
    </location>
    <ligand>
        <name>Mn(2+)</name>
        <dbReference type="ChEBI" id="CHEBI:29035"/>
        <label>1</label>
    </ligand>
</feature>
<feature type="binding site" evidence="4">
    <location>
        <position position="134"/>
    </location>
    <ligand>
        <name>Mn(2+)</name>
        <dbReference type="ChEBI" id="CHEBI:29035"/>
        <label>1</label>
    </ligand>
</feature>
<dbReference type="EC" id="3.5.3.11" evidence="6"/>
<dbReference type="PANTHER" id="PTHR11358:SF26">
    <property type="entry name" value="GUANIDINO ACID HYDROLASE, MITOCHONDRIAL"/>
    <property type="match status" value="1"/>
</dbReference>
<comment type="cofactor">
    <cofactor evidence="4">
        <name>Mn(2+)</name>
        <dbReference type="ChEBI" id="CHEBI:29035"/>
    </cofactor>
    <text evidence="4">Binds 2 manganese ions per subunit.</text>
</comment>
<name>A0A7C1JDX9_9CHLR</name>
<dbReference type="GO" id="GO:0046872">
    <property type="term" value="F:metal ion binding"/>
    <property type="evidence" value="ECO:0007669"/>
    <property type="project" value="UniProtKB-KW"/>
</dbReference>
<evidence type="ECO:0000256" key="2">
    <source>
        <dbReference type="ARBA" id="ARBA00022723"/>
    </source>
</evidence>
<dbReference type="InterPro" id="IPR006035">
    <property type="entry name" value="Ureohydrolase"/>
</dbReference>
<dbReference type="Pfam" id="PF00491">
    <property type="entry name" value="Arginase"/>
    <property type="match status" value="1"/>
</dbReference>
<feature type="binding site" evidence="4">
    <location>
        <position position="222"/>
    </location>
    <ligand>
        <name>Mn(2+)</name>
        <dbReference type="ChEBI" id="CHEBI:29035"/>
        <label>1</label>
    </ligand>
</feature>
<sequence length="301" mass="32322">MTTPNNFLGLDAEYSDFARAGVLVLPLPFEATVSYGHGTAGGPEAILTASQQVELYDREYDDEPALCYGVHTLPALALPDDPAAAVTAIRTAAAEAARSGKFLVGLGGEHTVSVGVGFGLLDALGGPLTVVQIDAHSDLRNQYAGTPYSHACIARRLLESPQIEQVLQLGIRSVCTEEVAFARSHPDRVSIWYAEAVHDGSWRRAFIERVKGRRVFLTIDVDGLDPSIVPATGTPEPDGLTWREALDILRTLNEHAEVIGMDCVELAPSPGLHMADFAVAKLVYKAISYTMMRPATGMHSV</sequence>
<protein>
    <submittedName>
        <fullName evidence="6">Agmatinase</fullName>
        <ecNumber evidence="6">3.5.3.11</ecNumber>
    </submittedName>
</protein>
<evidence type="ECO:0000256" key="3">
    <source>
        <dbReference type="ARBA" id="ARBA00022801"/>
    </source>
</evidence>
<evidence type="ECO:0000256" key="1">
    <source>
        <dbReference type="ARBA" id="ARBA00009227"/>
    </source>
</evidence>
<reference evidence="6" key="1">
    <citation type="journal article" date="2020" name="mSystems">
        <title>Genome- and Community-Level Interaction Insights into Carbon Utilization and Element Cycling Functions of Hydrothermarchaeota in Hydrothermal Sediment.</title>
        <authorList>
            <person name="Zhou Z."/>
            <person name="Liu Y."/>
            <person name="Xu W."/>
            <person name="Pan J."/>
            <person name="Luo Z.H."/>
            <person name="Li M."/>
        </authorList>
    </citation>
    <scope>NUCLEOTIDE SEQUENCE [LARGE SCALE GENOMIC DNA]</scope>
    <source>
        <strain evidence="6">SpSt-289</strain>
    </source>
</reference>
<dbReference type="PIRSF" id="PIRSF036979">
    <property type="entry name" value="Arginase"/>
    <property type="match status" value="1"/>
</dbReference>
<dbReference type="GO" id="GO:0033389">
    <property type="term" value="P:putrescine biosynthetic process from arginine, via agmatine"/>
    <property type="evidence" value="ECO:0007669"/>
    <property type="project" value="TreeGrafter"/>
</dbReference>
<keyword evidence="3 5" id="KW-0378">Hydrolase</keyword>
<dbReference type="PROSITE" id="PS51409">
    <property type="entry name" value="ARGINASE_2"/>
    <property type="match status" value="1"/>
</dbReference>
<gene>
    <name evidence="6" type="primary">speB</name>
    <name evidence="6" type="ORF">ENQ20_20940</name>
</gene>
<evidence type="ECO:0000256" key="4">
    <source>
        <dbReference type="PIRSR" id="PIRSR036979-1"/>
    </source>
</evidence>
<dbReference type="InterPro" id="IPR020855">
    <property type="entry name" value="Ureohydrolase_Mn_BS"/>
</dbReference>
<dbReference type="PROSITE" id="PS01053">
    <property type="entry name" value="ARGINASE_1"/>
    <property type="match status" value="1"/>
</dbReference>
<organism evidence="6">
    <name type="scientific">Caldilinea aerophila</name>
    <dbReference type="NCBI Taxonomy" id="133453"/>
    <lineage>
        <taxon>Bacteria</taxon>
        <taxon>Bacillati</taxon>
        <taxon>Chloroflexota</taxon>
        <taxon>Caldilineae</taxon>
        <taxon>Caldilineales</taxon>
        <taxon>Caldilineaceae</taxon>
        <taxon>Caldilinea</taxon>
    </lineage>
</organism>